<feature type="compositionally biased region" description="Basic and acidic residues" evidence="1">
    <location>
        <begin position="97"/>
        <end position="112"/>
    </location>
</feature>
<gene>
    <name evidence="2" type="ORF">BDW02DRAFT_567693</name>
</gene>
<proteinExistence type="predicted"/>
<evidence type="ECO:0000313" key="3">
    <source>
        <dbReference type="Proteomes" id="UP000800040"/>
    </source>
</evidence>
<dbReference type="EMBL" id="ML975282">
    <property type="protein sequence ID" value="KAF1835790.1"/>
    <property type="molecule type" value="Genomic_DNA"/>
</dbReference>
<reference evidence="2" key="1">
    <citation type="submission" date="2020-01" db="EMBL/GenBank/DDBJ databases">
        <authorList>
            <consortium name="DOE Joint Genome Institute"/>
            <person name="Haridas S."/>
            <person name="Albert R."/>
            <person name="Binder M."/>
            <person name="Bloem J."/>
            <person name="Labutti K."/>
            <person name="Salamov A."/>
            <person name="Andreopoulos B."/>
            <person name="Baker S.E."/>
            <person name="Barry K."/>
            <person name="Bills G."/>
            <person name="Bluhm B.H."/>
            <person name="Cannon C."/>
            <person name="Castanera R."/>
            <person name="Culley D.E."/>
            <person name="Daum C."/>
            <person name="Ezra D."/>
            <person name="Gonzalez J.B."/>
            <person name="Henrissat B."/>
            <person name="Kuo A."/>
            <person name="Liang C."/>
            <person name="Lipzen A."/>
            <person name="Lutzoni F."/>
            <person name="Magnuson J."/>
            <person name="Mondo S."/>
            <person name="Nolan M."/>
            <person name="Ohm R."/>
            <person name="Pangilinan J."/>
            <person name="Park H.-J."/>
            <person name="Ramirez L."/>
            <person name="Alfaro M."/>
            <person name="Sun H."/>
            <person name="Tritt A."/>
            <person name="Yoshinaga Y."/>
            <person name="Zwiers L.-H."/>
            <person name="Turgeon B.G."/>
            <person name="Goodwin S.B."/>
            <person name="Spatafora J.W."/>
            <person name="Crous P.W."/>
            <person name="Grigoriev I.V."/>
        </authorList>
    </citation>
    <scope>NUCLEOTIDE SEQUENCE</scope>
    <source>
        <strain evidence="2">P77</strain>
    </source>
</reference>
<protein>
    <submittedName>
        <fullName evidence="2">Uncharacterized protein</fullName>
    </submittedName>
</protein>
<feature type="region of interest" description="Disordered" evidence="1">
    <location>
        <begin position="1"/>
        <end position="50"/>
    </location>
</feature>
<feature type="compositionally biased region" description="Basic and acidic residues" evidence="1">
    <location>
        <begin position="128"/>
        <end position="144"/>
    </location>
</feature>
<organism evidence="2 3">
    <name type="scientific">Decorospora gaudefroyi</name>
    <dbReference type="NCBI Taxonomy" id="184978"/>
    <lineage>
        <taxon>Eukaryota</taxon>
        <taxon>Fungi</taxon>
        <taxon>Dikarya</taxon>
        <taxon>Ascomycota</taxon>
        <taxon>Pezizomycotina</taxon>
        <taxon>Dothideomycetes</taxon>
        <taxon>Pleosporomycetidae</taxon>
        <taxon>Pleosporales</taxon>
        <taxon>Pleosporineae</taxon>
        <taxon>Pleosporaceae</taxon>
        <taxon>Decorospora</taxon>
    </lineage>
</organism>
<feature type="compositionally biased region" description="Basic and acidic residues" evidence="1">
    <location>
        <begin position="151"/>
        <end position="181"/>
    </location>
</feature>
<feature type="compositionally biased region" description="Basic and acidic residues" evidence="1">
    <location>
        <begin position="20"/>
        <end position="36"/>
    </location>
</feature>
<dbReference type="Proteomes" id="UP000800040">
    <property type="component" value="Unassembled WGS sequence"/>
</dbReference>
<feature type="region of interest" description="Disordered" evidence="1">
    <location>
        <begin position="81"/>
        <end position="202"/>
    </location>
</feature>
<accession>A0A6A5KI43</accession>
<evidence type="ECO:0000313" key="2">
    <source>
        <dbReference type="EMBL" id="KAF1835790.1"/>
    </source>
</evidence>
<sequence length="202" mass="22965">MPGDEEARIALTPRRPRFMPGDDERQRAPLDSHDRFPGLSSLQWTTANNPRLARRDIQYQLGKTTEALSKAKAELQAREKLAKMSVQQSPGDAELEVESKKEVEREKLAEAHRSKKPVKQSTEEDEVEVKAREDKEKEKVAEARRAKKNARRENWAKKLAQDFERREAKRQEKALRLKDGEGVEGIAGKGTAEAAEKNGVRN</sequence>
<name>A0A6A5KI43_9PLEO</name>
<evidence type="ECO:0000256" key="1">
    <source>
        <dbReference type="SAM" id="MobiDB-lite"/>
    </source>
</evidence>
<feature type="compositionally biased region" description="Polar residues" evidence="1">
    <location>
        <begin position="40"/>
        <end position="49"/>
    </location>
</feature>
<keyword evidence="3" id="KW-1185">Reference proteome</keyword>
<dbReference type="AlphaFoldDB" id="A0A6A5KI43"/>